<proteinExistence type="predicted"/>
<dbReference type="AlphaFoldDB" id="A0A830EPG3"/>
<reference evidence="2" key="2">
    <citation type="submission" date="2020-09" db="EMBL/GenBank/DDBJ databases">
        <authorList>
            <person name="Sun Q."/>
            <person name="Ohkuma M."/>
        </authorList>
    </citation>
    <scope>NUCLEOTIDE SEQUENCE</scope>
    <source>
        <strain evidence="2">JCM 19018</strain>
    </source>
</reference>
<accession>A0A830EPG3</accession>
<dbReference type="RefSeq" id="WP_188976949.1">
    <property type="nucleotide sequence ID" value="NZ_BMPD01000002.1"/>
</dbReference>
<organism evidence="2 3">
    <name type="scientific">Haloarcula sebkhae</name>
    <dbReference type="NCBI Taxonomy" id="932660"/>
    <lineage>
        <taxon>Archaea</taxon>
        <taxon>Methanobacteriati</taxon>
        <taxon>Methanobacteriota</taxon>
        <taxon>Stenosarchaea group</taxon>
        <taxon>Halobacteria</taxon>
        <taxon>Halobacteriales</taxon>
        <taxon>Haloarculaceae</taxon>
        <taxon>Haloarcula</taxon>
    </lineage>
</organism>
<evidence type="ECO:0000313" key="3">
    <source>
        <dbReference type="Proteomes" id="UP000614221"/>
    </source>
</evidence>
<comment type="caution">
    <text evidence="2">The sequence shown here is derived from an EMBL/GenBank/DDBJ whole genome shotgun (WGS) entry which is preliminary data.</text>
</comment>
<evidence type="ECO:0000256" key="1">
    <source>
        <dbReference type="SAM" id="Phobius"/>
    </source>
</evidence>
<sequence>MIGPFSTDKNSSRPIALLLAGLICAGIALAGVGGAAAATTETPTETSTSDTLADKTVAVDNQTQQVYLEVTNTSAQTVDYTVYGVSDGITTQVDSGAVSAADGETTEKTFAVDSGEYDSYRILVEEDGTDSDNETAENIEIGEIVQQESGGAIFGGGGDGIFTPMNILIAALLVAAAFLLGLFDPIKRRIAG</sequence>
<dbReference type="EMBL" id="BMPD01000002">
    <property type="protein sequence ID" value="GGK64628.1"/>
    <property type="molecule type" value="Genomic_DNA"/>
</dbReference>
<feature type="transmembrane region" description="Helical" evidence="1">
    <location>
        <begin position="161"/>
        <end position="183"/>
    </location>
</feature>
<keyword evidence="1" id="KW-0472">Membrane</keyword>
<dbReference type="OrthoDB" id="329375at2157"/>
<keyword evidence="1" id="KW-0812">Transmembrane</keyword>
<protein>
    <submittedName>
        <fullName evidence="2">Uncharacterized protein</fullName>
    </submittedName>
</protein>
<dbReference type="Proteomes" id="UP000614221">
    <property type="component" value="Unassembled WGS sequence"/>
</dbReference>
<evidence type="ECO:0000313" key="2">
    <source>
        <dbReference type="EMBL" id="GGK64628.1"/>
    </source>
</evidence>
<keyword evidence="1" id="KW-1133">Transmembrane helix</keyword>
<name>A0A830EPG3_9EURY</name>
<gene>
    <name evidence="2" type="ORF">GCM10009067_16360</name>
</gene>
<reference evidence="2" key="1">
    <citation type="journal article" date="2014" name="Int. J. Syst. Evol. Microbiol.">
        <title>Complete genome sequence of Corynebacterium casei LMG S-19264T (=DSM 44701T), isolated from a smear-ripened cheese.</title>
        <authorList>
            <consortium name="US DOE Joint Genome Institute (JGI-PGF)"/>
            <person name="Walter F."/>
            <person name="Albersmeier A."/>
            <person name="Kalinowski J."/>
            <person name="Ruckert C."/>
        </authorList>
    </citation>
    <scope>NUCLEOTIDE SEQUENCE</scope>
    <source>
        <strain evidence="2">JCM 19018</strain>
    </source>
</reference>